<organism evidence="2 3">
    <name type="scientific">Paenibacillus xerothermodurans</name>
    <dbReference type="NCBI Taxonomy" id="1977292"/>
    <lineage>
        <taxon>Bacteria</taxon>
        <taxon>Bacillati</taxon>
        <taxon>Bacillota</taxon>
        <taxon>Bacilli</taxon>
        <taxon>Bacillales</taxon>
        <taxon>Paenibacillaceae</taxon>
        <taxon>Paenibacillus</taxon>
    </lineage>
</organism>
<proteinExistence type="predicted"/>
<gene>
    <name evidence="2" type="ORF">CBW46_014535</name>
</gene>
<sequence>MWKTMKIGWGLAWQQPFAVCMLFIYNLCWGVLLYRMVRSVVVPLLHRYPGDELSREAVQLFWAEAQFQLMKTDLIHPYVWWAVCLLLTRMIITPLLNAGVFYSLEHTGVNAGYRFVQGIRQYALAFAGLYALQTLLILAPLYLLVRRVTAAYAHQANLSSLAWDAAPLIAGYIVYVFVVQIMVMYMQFGKLKRLPAGKVLQVLCRNVLSVTLLAVGVFLVTACISAAVTGAAMLWAGFAAFLGLQAFRLVHMFLKMWAITTQYALWSTQID</sequence>
<evidence type="ECO:0000313" key="3">
    <source>
        <dbReference type="Proteomes" id="UP000214746"/>
    </source>
</evidence>
<accession>A0A2W1NAB0</accession>
<feature type="transmembrane region" description="Helical" evidence="1">
    <location>
        <begin position="207"/>
        <end position="228"/>
    </location>
</feature>
<dbReference type="OrthoDB" id="2677607at2"/>
<keyword evidence="3" id="KW-1185">Reference proteome</keyword>
<feature type="transmembrane region" description="Helical" evidence="1">
    <location>
        <begin position="165"/>
        <end position="186"/>
    </location>
</feature>
<name>A0A2W1NAB0_PAEXE</name>
<feature type="transmembrane region" description="Helical" evidence="1">
    <location>
        <begin position="122"/>
        <end position="145"/>
    </location>
</feature>
<dbReference type="AlphaFoldDB" id="A0A2W1NAB0"/>
<keyword evidence="1" id="KW-0812">Transmembrane</keyword>
<dbReference type="Proteomes" id="UP000214746">
    <property type="component" value="Unassembled WGS sequence"/>
</dbReference>
<feature type="transmembrane region" description="Helical" evidence="1">
    <location>
        <begin position="12"/>
        <end position="34"/>
    </location>
</feature>
<comment type="caution">
    <text evidence="2">The sequence shown here is derived from an EMBL/GenBank/DDBJ whole genome shotgun (WGS) entry which is preliminary data.</text>
</comment>
<feature type="transmembrane region" description="Helical" evidence="1">
    <location>
        <begin position="78"/>
        <end position="102"/>
    </location>
</feature>
<keyword evidence="1" id="KW-1133">Transmembrane helix</keyword>
<evidence type="ECO:0008006" key="4">
    <source>
        <dbReference type="Google" id="ProtNLM"/>
    </source>
</evidence>
<evidence type="ECO:0000256" key="1">
    <source>
        <dbReference type="SAM" id="Phobius"/>
    </source>
</evidence>
<dbReference type="EMBL" id="NHRJ02000009">
    <property type="protein sequence ID" value="PZE20111.1"/>
    <property type="molecule type" value="Genomic_DNA"/>
</dbReference>
<reference evidence="2" key="1">
    <citation type="submission" date="2018-06" db="EMBL/GenBank/DDBJ databases">
        <title>Paenibacillus xerothermodurans sp. nov. an extremely dry heat resistant spore forming bacterium isolated from the soil of Cape Canaveral, Florida.</title>
        <authorList>
            <person name="Seuylemezian A."/>
            <person name="Kaur N."/>
            <person name="Patil P."/>
            <person name="Patil P."/>
            <person name="Mayilraj S."/>
            <person name="Vaishampayan P."/>
        </authorList>
    </citation>
    <scope>NUCLEOTIDE SEQUENCE [LARGE SCALE GENOMIC DNA]</scope>
    <source>
        <strain evidence="2">ATCC 27380</strain>
    </source>
</reference>
<protein>
    <recommendedName>
        <fullName evidence="4">DUF4013 domain-containing protein</fullName>
    </recommendedName>
</protein>
<feature type="transmembrane region" description="Helical" evidence="1">
    <location>
        <begin position="234"/>
        <end position="254"/>
    </location>
</feature>
<dbReference type="RefSeq" id="WP_089200724.1">
    <property type="nucleotide sequence ID" value="NZ_NHRJ02000009.1"/>
</dbReference>
<evidence type="ECO:0000313" key="2">
    <source>
        <dbReference type="EMBL" id="PZE20111.1"/>
    </source>
</evidence>
<keyword evidence="1" id="KW-0472">Membrane</keyword>